<protein>
    <submittedName>
        <fullName evidence="3">Uncharacterized protein</fullName>
    </submittedName>
</protein>
<dbReference type="CDD" id="cd04496">
    <property type="entry name" value="SSB_OBF"/>
    <property type="match status" value="1"/>
</dbReference>
<dbReference type="InterPro" id="IPR012340">
    <property type="entry name" value="NA-bd_OB-fold"/>
</dbReference>
<gene>
    <name evidence="3" type="ORF">K2173_025727</name>
</gene>
<evidence type="ECO:0000256" key="1">
    <source>
        <dbReference type="ARBA" id="ARBA00023125"/>
    </source>
</evidence>
<accession>A0AAV8SBE7</accession>
<dbReference type="GO" id="GO:0003697">
    <property type="term" value="F:single-stranded DNA binding"/>
    <property type="evidence" value="ECO:0007669"/>
    <property type="project" value="InterPro"/>
</dbReference>
<keyword evidence="1 2" id="KW-0238">DNA-binding</keyword>
<dbReference type="GO" id="GO:0042645">
    <property type="term" value="C:mitochondrial nucleoid"/>
    <property type="evidence" value="ECO:0007669"/>
    <property type="project" value="TreeGrafter"/>
</dbReference>
<dbReference type="NCBIfam" id="TIGR00621">
    <property type="entry name" value="ssb"/>
    <property type="match status" value="1"/>
</dbReference>
<keyword evidence="4" id="KW-1185">Reference proteome</keyword>
<dbReference type="PANTHER" id="PTHR10302:SF0">
    <property type="entry name" value="SINGLE-STRANDED DNA-BINDING PROTEIN, MITOCHONDRIAL"/>
    <property type="match status" value="1"/>
</dbReference>
<dbReference type="Gene3D" id="2.40.50.140">
    <property type="entry name" value="Nucleic acid-binding proteins"/>
    <property type="match status" value="1"/>
</dbReference>
<dbReference type="AlphaFoldDB" id="A0AAV8SBE7"/>
<name>A0AAV8SBE7_9ROSI</name>
<organism evidence="3 4">
    <name type="scientific">Erythroxylum novogranatense</name>
    <dbReference type="NCBI Taxonomy" id="1862640"/>
    <lineage>
        <taxon>Eukaryota</taxon>
        <taxon>Viridiplantae</taxon>
        <taxon>Streptophyta</taxon>
        <taxon>Embryophyta</taxon>
        <taxon>Tracheophyta</taxon>
        <taxon>Spermatophyta</taxon>
        <taxon>Magnoliopsida</taxon>
        <taxon>eudicotyledons</taxon>
        <taxon>Gunneridae</taxon>
        <taxon>Pentapetalae</taxon>
        <taxon>rosids</taxon>
        <taxon>fabids</taxon>
        <taxon>Malpighiales</taxon>
        <taxon>Erythroxylaceae</taxon>
        <taxon>Erythroxylum</taxon>
    </lineage>
</organism>
<reference evidence="3 4" key="1">
    <citation type="submission" date="2021-09" db="EMBL/GenBank/DDBJ databases">
        <title>Genomic insights and catalytic innovation underlie evolution of tropane alkaloids biosynthesis.</title>
        <authorList>
            <person name="Wang Y.-J."/>
            <person name="Tian T."/>
            <person name="Huang J.-P."/>
            <person name="Huang S.-X."/>
        </authorList>
    </citation>
    <scope>NUCLEOTIDE SEQUENCE [LARGE SCALE GENOMIC DNA]</scope>
    <source>
        <strain evidence="3">KIB-2018</strain>
        <tissue evidence="3">Leaf</tissue>
    </source>
</reference>
<dbReference type="EMBL" id="JAIWQS010000012">
    <property type="protein sequence ID" value="KAJ8749532.1"/>
    <property type="molecule type" value="Genomic_DNA"/>
</dbReference>
<dbReference type="PANTHER" id="PTHR10302">
    <property type="entry name" value="SINGLE-STRANDED DNA-BINDING PROTEIN"/>
    <property type="match status" value="1"/>
</dbReference>
<proteinExistence type="predicted"/>
<sequence length="288" mass="32710">MALERAMIYSAIPNSFLRIPRNPLSNTQFHVLSLTRFFRPNIVHLPYKRSLRCSADFNDQNYDRGAGCAKPAEIPWSKELCNSVHLIGIVGNPVEIRRLASGKVLAWTRLAVKKSATDTISLTFWEELAEVAFQHVEKGNQIYISGRLTSDTVESDDGKLQTYYKVVVQQLNFIEKSLSSTPSYDRGSTAVRKSGNNTINDAGSIQELWQAFFANPLEWWDNRKNKKNPKYPDFKHKDTGEALWVEGRYNPPWVKSQLAILDEKMQSFGDQESGMHVTAMTGDDLALY</sequence>
<dbReference type="Pfam" id="PF00436">
    <property type="entry name" value="SSB"/>
    <property type="match status" value="1"/>
</dbReference>
<dbReference type="GO" id="GO:0006264">
    <property type="term" value="P:mitochondrial DNA replication"/>
    <property type="evidence" value="ECO:0007669"/>
    <property type="project" value="TreeGrafter"/>
</dbReference>
<comment type="caution">
    <text evidence="3">The sequence shown here is derived from an EMBL/GenBank/DDBJ whole genome shotgun (WGS) entry which is preliminary data.</text>
</comment>
<dbReference type="InterPro" id="IPR000424">
    <property type="entry name" value="Primosome_PriB/ssb"/>
</dbReference>
<evidence type="ECO:0000313" key="4">
    <source>
        <dbReference type="Proteomes" id="UP001159364"/>
    </source>
</evidence>
<dbReference type="InterPro" id="IPR011344">
    <property type="entry name" value="ssDNA-bd"/>
</dbReference>
<dbReference type="PROSITE" id="PS50935">
    <property type="entry name" value="SSB"/>
    <property type="match status" value="1"/>
</dbReference>
<evidence type="ECO:0000313" key="3">
    <source>
        <dbReference type="EMBL" id="KAJ8749532.1"/>
    </source>
</evidence>
<dbReference type="SUPFAM" id="SSF50249">
    <property type="entry name" value="Nucleic acid-binding proteins"/>
    <property type="match status" value="1"/>
</dbReference>
<evidence type="ECO:0000256" key="2">
    <source>
        <dbReference type="PROSITE-ProRule" id="PRU00252"/>
    </source>
</evidence>
<dbReference type="Proteomes" id="UP001159364">
    <property type="component" value="Linkage Group LG12"/>
</dbReference>